<accession>A0A5J6V9T6</accession>
<keyword evidence="3" id="KW-1185">Reference proteome</keyword>
<dbReference type="Pfam" id="PF13460">
    <property type="entry name" value="NAD_binding_10"/>
    <property type="match status" value="1"/>
</dbReference>
<dbReference type="Proteomes" id="UP000326546">
    <property type="component" value="Chromosome"/>
</dbReference>
<sequence>MRIAIIGGHGKIALELHPLLSRAGHEVDAIIRNPDQQADIAELGATPVVADVQSLSTEELTELLRGHDVVLWSAGAGGGDPERTFAVDRDAAIRTMDAASAAGVARYLIVSYLGATTDHGVPEDNPFFAYAEAKAAADEHLRGTDLAWTIVAPGALSLEAPTGHLLVVGYGPDDTDRDPSVVGESQVSRADVARVLAAVVERDDLGGVMIEFVNGPTPIAEALDAAAQR</sequence>
<protein>
    <submittedName>
        <fullName evidence="2">NAD(P)H-binding protein</fullName>
    </submittedName>
</protein>
<organism evidence="2 3">
    <name type="scientific">Ornithinimicrobium pratense</name>
    <dbReference type="NCBI Taxonomy" id="2593973"/>
    <lineage>
        <taxon>Bacteria</taxon>
        <taxon>Bacillati</taxon>
        <taxon>Actinomycetota</taxon>
        <taxon>Actinomycetes</taxon>
        <taxon>Micrococcales</taxon>
        <taxon>Ornithinimicrobiaceae</taxon>
        <taxon>Ornithinimicrobium</taxon>
    </lineage>
</organism>
<dbReference type="SUPFAM" id="SSF51735">
    <property type="entry name" value="NAD(P)-binding Rossmann-fold domains"/>
    <property type="match status" value="1"/>
</dbReference>
<dbReference type="KEGG" id="serw:FY030_15620"/>
<dbReference type="EMBL" id="CP044427">
    <property type="protein sequence ID" value="QFG69943.1"/>
    <property type="molecule type" value="Genomic_DNA"/>
</dbReference>
<dbReference type="InterPro" id="IPR016040">
    <property type="entry name" value="NAD(P)-bd_dom"/>
</dbReference>
<dbReference type="AlphaFoldDB" id="A0A5J6V9T6"/>
<dbReference type="RefSeq" id="WP_158062437.1">
    <property type="nucleotide sequence ID" value="NZ_CP044427.1"/>
</dbReference>
<dbReference type="PANTHER" id="PTHR15020">
    <property type="entry name" value="FLAVIN REDUCTASE-RELATED"/>
    <property type="match status" value="1"/>
</dbReference>
<evidence type="ECO:0000313" key="2">
    <source>
        <dbReference type="EMBL" id="QFG69943.1"/>
    </source>
</evidence>
<dbReference type="OrthoDB" id="4248066at2"/>
<reference evidence="2 3" key="1">
    <citation type="submission" date="2019-09" db="EMBL/GenBank/DDBJ databases">
        <title>Serinicoccus pratensis sp. nov., isolated from meadow soil.</title>
        <authorList>
            <person name="Zhang W."/>
        </authorList>
    </citation>
    <scope>NUCLEOTIDE SEQUENCE [LARGE SCALE GENOMIC DNA]</scope>
    <source>
        <strain evidence="2 3">W204</strain>
    </source>
</reference>
<evidence type="ECO:0000259" key="1">
    <source>
        <dbReference type="Pfam" id="PF13460"/>
    </source>
</evidence>
<dbReference type="PANTHER" id="PTHR15020:SF50">
    <property type="entry name" value="UPF0659 PROTEIN YMR090W"/>
    <property type="match status" value="1"/>
</dbReference>
<dbReference type="Gene3D" id="3.40.50.720">
    <property type="entry name" value="NAD(P)-binding Rossmann-like Domain"/>
    <property type="match status" value="1"/>
</dbReference>
<evidence type="ECO:0000313" key="3">
    <source>
        <dbReference type="Proteomes" id="UP000326546"/>
    </source>
</evidence>
<proteinExistence type="predicted"/>
<dbReference type="InterPro" id="IPR036291">
    <property type="entry name" value="NAD(P)-bd_dom_sf"/>
</dbReference>
<name>A0A5J6V9T6_9MICO</name>
<gene>
    <name evidence="2" type="ORF">FY030_15620</name>
</gene>
<feature type="domain" description="NAD(P)-binding" evidence="1">
    <location>
        <begin position="7"/>
        <end position="202"/>
    </location>
</feature>